<dbReference type="Proteomes" id="UP000318478">
    <property type="component" value="Unassembled WGS sequence"/>
</dbReference>
<sequence precursor="true">MAIQKPLLAGLVASLLMAQCAFADLVTASFNTKTGSASGAFYSLTVPVSQSGVTFDATLSVIGSGNIHTSTAGLGVVGNGPNAVSNGEFLYLSMSVANVVGGTASFDGFKTASLTSSGVNDTVVFSLDPIIPTTGDNFYTGTNSQAAPINIDSLTGGNLPQSFFAIAAPITPGDGGNAFRLGGVIGQFTVAAVPEPTAFLFGSLVAGSVGMVVARRRRARK</sequence>
<evidence type="ECO:0008006" key="5">
    <source>
        <dbReference type="Google" id="ProtNLM"/>
    </source>
</evidence>
<feature type="chain" id="PRO_5022984532" description="PEP-CTERM protein-sorting domain-containing protein" evidence="2">
    <location>
        <begin position="24"/>
        <end position="221"/>
    </location>
</feature>
<keyword evidence="1" id="KW-1133">Transmembrane helix</keyword>
<dbReference type="OrthoDB" id="9847892at2"/>
<protein>
    <recommendedName>
        <fullName evidence="5">PEP-CTERM protein-sorting domain-containing protein</fullName>
    </recommendedName>
</protein>
<gene>
    <name evidence="3" type="ORF">Pla123a_33890</name>
</gene>
<dbReference type="EMBL" id="SJPO01000008">
    <property type="protein sequence ID" value="TWT74565.1"/>
    <property type="molecule type" value="Genomic_DNA"/>
</dbReference>
<evidence type="ECO:0000256" key="2">
    <source>
        <dbReference type="SAM" id="SignalP"/>
    </source>
</evidence>
<feature type="transmembrane region" description="Helical" evidence="1">
    <location>
        <begin position="197"/>
        <end position="214"/>
    </location>
</feature>
<proteinExistence type="predicted"/>
<dbReference type="AlphaFoldDB" id="A0A5C5YHU6"/>
<accession>A0A5C5YHU6</accession>
<keyword evidence="2" id="KW-0732">Signal</keyword>
<feature type="signal peptide" evidence="2">
    <location>
        <begin position="1"/>
        <end position="23"/>
    </location>
</feature>
<comment type="caution">
    <text evidence="3">The sequence shown here is derived from an EMBL/GenBank/DDBJ whole genome shotgun (WGS) entry which is preliminary data.</text>
</comment>
<keyword evidence="1" id="KW-0812">Transmembrane</keyword>
<keyword evidence="1" id="KW-0472">Membrane</keyword>
<evidence type="ECO:0000313" key="4">
    <source>
        <dbReference type="Proteomes" id="UP000318478"/>
    </source>
</evidence>
<evidence type="ECO:0000313" key="3">
    <source>
        <dbReference type="EMBL" id="TWT74565.1"/>
    </source>
</evidence>
<keyword evidence="4" id="KW-1185">Reference proteome</keyword>
<organism evidence="3 4">
    <name type="scientific">Posidoniimonas polymericola</name>
    <dbReference type="NCBI Taxonomy" id="2528002"/>
    <lineage>
        <taxon>Bacteria</taxon>
        <taxon>Pseudomonadati</taxon>
        <taxon>Planctomycetota</taxon>
        <taxon>Planctomycetia</taxon>
        <taxon>Pirellulales</taxon>
        <taxon>Lacipirellulaceae</taxon>
        <taxon>Posidoniimonas</taxon>
    </lineage>
</organism>
<name>A0A5C5YHU6_9BACT</name>
<evidence type="ECO:0000256" key="1">
    <source>
        <dbReference type="SAM" id="Phobius"/>
    </source>
</evidence>
<reference evidence="3 4" key="1">
    <citation type="submission" date="2019-02" db="EMBL/GenBank/DDBJ databases">
        <title>Deep-cultivation of Planctomycetes and their phenomic and genomic characterization uncovers novel biology.</title>
        <authorList>
            <person name="Wiegand S."/>
            <person name="Jogler M."/>
            <person name="Boedeker C."/>
            <person name="Pinto D."/>
            <person name="Vollmers J."/>
            <person name="Rivas-Marin E."/>
            <person name="Kohn T."/>
            <person name="Peeters S.H."/>
            <person name="Heuer A."/>
            <person name="Rast P."/>
            <person name="Oberbeckmann S."/>
            <person name="Bunk B."/>
            <person name="Jeske O."/>
            <person name="Meyerdierks A."/>
            <person name="Storesund J.E."/>
            <person name="Kallscheuer N."/>
            <person name="Luecker S."/>
            <person name="Lage O.M."/>
            <person name="Pohl T."/>
            <person name="Merkel B.J."/>
            <person name="Hornburger P."/>
            <person name="Mueller R.-W."/>
            <person name="Bruemmer F."/>
            <person name="Labrenz M."/>
            <person name="Spormann A.M."/>
            <person name="Op Den Camp H."/>
            <person name="Overmann J."/>
            <person name="Amann R."/>
            <person name="Jetten M.S.M."/>
            <person name="Mascher T."/>
            <person name="Medema M.H."/>
            <person name="Devos D.P."/>
            <person name="Kaster A.-K."/>
            <person name="Ovreas L."/>
            <person name="Rohde M."/>
            <person name="Galperin M.Y."/>
            <person name="Jogler C."/>
        </authorList>
    </citation>
    <scope>NUCLEOTIDE SEQUENCE [LARGE SCALE GENOMIC DNA]</scope>
    <source>
        <strain evidence="3 4">Pla123a</strain>
    </source>
</reference>
<dbReference type="RefSeq" id="WP_146589041.1">
    <property type="nucleotide sequence ID" value="NZ_SJPO01000008.1"/>
</dbReference>